<comment type="cofactor">
    <cofactor evidence="2">
        <name>Mg(2+)</name>
        <dbReference type="ChEBI" id="CHEBI:18420"/>
    </cofactor>
</comment>
<keyword evidence="11" id="KW-1185">Reference proteome</keyword>
<dbReference type="PROSITE" id="PS00517">
    <property type="entry name" value="RNASE_3_1"/>
    <property type="match status" value="1"/>
</dbReference>
<dbReference type="GO" id="GO:0004525">
    <property type="term" value="F:ribonuclease III activity"/>
    <property type="evidence" value="ECO:0007669"/>
    <property type="project" value="InterPro"/>
</dbReference>
<keyword evidence="4" id="KW-0479">Metal-binding</keyword>
<comment type="cofactor">
    <cofactor evidence="1">
        <name>Mn(2+)</name>
        <dbReference type="ChEBI" id="CHEBI:29035"/>
    </cofactor>
</comment>
<evidence type="ECO:0000259" key="9">
    <source>
        <dbReference type="PROSITE" id="PS50142"/>
    </source>
</evidence>
<dbReference type="PANTHER" id="PTHR14950:SF53">
    <property type="entry name" value="RIBONUCLEASE 3-LIKE PROTEIN 3 ISOFORM X1"/>
    <property type="match status" value="1"/>
</dbReference>
<evidence type="ECO:0000313" key="10">
    <source>
        <dbReference type="EMBL" id="KAI7725949.1"/>
    </source>
</evidence>
<evidence type="ECO:0000256" key="8">
    <source>
        <dbReference type="ARBA" id="ARBA00022884"/>
    </source>
</evidence>
<feature type="domain" description="RNase III" evidence="9">
    <location>
        <begin position="72"/>
        <end position="212"/>
    </location>
</feature>
<dbReference type="InterPro" id="IPR036389">
    <property type="entry name" value="RNase_III_sf"/>
</dbReference>
<evidence type="ECO:0000256" key="3">
    <source>
        <dbReference type="ARBA" id="ARBA00022722"/>
    </source>
</evidence>
<comment type="caution">
    <text evidence="10">The sequence shown here is derived from an EMBL/GenBank/DDBJ whole genome shotgun (WGS) entry which is preliminary data.</text>
</comment>
<dbReference type="GO" id="GO:0003723">
    <property type="term" value="F:RNA binding"/>
    <property type="evidence" value="ECO:0007669"/>
    <property type="project" value="UniProtKB-KW"/>
</dbReference>
<evidence type="ECO:0000256" key="7">
    <source>
        <dbReference type="ARBA" id="ARBA00022842"/>
    </source>
</evidence>
<keyword evidence="8" id="KW-0694">RNA-binding</keyword>
<evidence type="ECO:0000256" key="2">
    <source>
        <dbReference type="ARBA" id="ARBA00001946"/>
    </source>
</evidence>
<sequence length="309" mass="35793">MELHLHLQKKMLCKAYGTEHRYSMAPSSSWWRSLFSPSNNPFTLLHCFKRLQDYTNLKLVTSSQEKKALASLKEMEKIIGYKFNKKLLLQQALTHPSYQESESYERLEYLGDSILNFLISKQQFFMYPNLSPGSLTALRAANVDTEKLARVAVKYNFHKYLRHENPVLSKQIQVFIKAIEKYPFHSYGLIDAPKTLADVVESTIGAIYVDSNSSIDTTWEVAKILLEPMITPEMLQQNPVRKLNELCHKRKLKIRLRDKWLKQGIYEVFIDNQLIGKGVYKAKKEIALNRAAEDACNNILNNISESLDR</sequence>
<dbReference type="GO" id="GO:0005737">
    <property type="term" value="C:cytoplasm"/>
    <property type="evidence" value="ECO:0007669"/>
    <property type="project" value="TreeGrafter"/>
</dbReference>
<proteinExistence type="predicted"/>
<dbReference type="CDD" id="cd00593">
    <property type="entry name" value="RIBOc"/>
    <property type="match status" value="1"/>
</dbReference>
<keyword evidence="6" id="KW-0378">Hydrolase</keyword>
<dbReference type="Gene3D" id="3.30.160.20">
    <property type="match status" value="1"/>
</dbReference>
<dbReference type="GO" id="GO:0046872">
    <property type="term" value="F:metal ion binding"/>
    <property type="evidence" value="ECO:0007669"/>
    <property type="project" value="UniProtKB-KW"/>
</dbReference>
<evidence type="ECO:0000256" key="6">
    <source>
        <dbReference type="ARBA" id="ARBA00022801"/>
    </source>
</evidence>
<dbReference type="Pfam" id="PF00636">
    <property type="entry name" value="Ribonuclease_3"/>
    <property type="match status" value="1"/>
</dbReference>
<evidence type="ECO:0000256" key="1">
    <source>
        <dbReference type="ARBA" id="ARBA00001936"/>
    </source>
</evidence>
<evidence type="ECO:0000256" key="5">
    <source>
        <dbReference type="ARBA" id="ARBA00022759"/>
    </source>
</evidence>
<evidence type="ECO:0000256" key="4">
    <source>
        <dbReference type="ARBA" id="ARBA00022723"/>
    </source>
</evidence>
<dbReference type="Proteomes" id="UP001206925">
    <property type="component" value="Unassembled WGS sequence"/>
</dbReference>
<dbReference type="GO" id="GO:0030422">
    <property type="term" value="P:siRNA processing"/>
    <property type="evidence" value="ECO:0007669"/>
    <property type="project" value="TreeGrafter"/>
</dbReference>
<dbReference type="EMBL" id="JAMZMK010011811">
    <property type="protein sequence ID" value="KAI7725949.1"/>
    <property type="molecule type" value="Genomic_DNA"/>
</dbReference>
<protein>
    <recommendedName>
        <fullName evidence="9">RNase III domain-containing protein</fullName>
    </recommendedName>
</protein>
<accession>A0AAD5G216</accession>
<dbReference type="PROSITE" id="PS50142">
    <property type="entry name" value="RNASE_3_2"/>
    <property type="match status" value="1"/>
</dbReference>
<dbReference type="InterPro" id="IPR014720">
    <property type="entry name" value="dsRBD_dom"/>
</dbReference>
<organism evidence="10 11">
    <name type="scientific">Ambrosia artemisiifolia</name>
    <name type="common">Common ragweed</name>
    <dbReference type="NCBI Taxonomy" id="4212"/>
    <lineage>
        <taxon>Eukaryota</taxon>
        <taxon>Viridiplantae</taxon>
        <taxon>Streptophyta</taxon>
        <taxon>Embryophyta</taxon>
        <taxon>Tracheophyta</taxon>
        <taxon>Spermatophyta</taxon>
        <taxon>Magnoliopsida</taxon>
        <taxon>eudicotyledons</taxon>
        <taxon>Gunneridae</taxon>
        <taxon>Pentapetalae</taxon>
        <taxon>asterids</taxon>
        <taxon>campanulids</taxon>
        <taxon>Asterales</taxon>
        <taxon>Asteraceae</taxon>
        <taxon>Asteroideae</taxon>
        <taxon>Heliantheae alliance</taxon>
        <taxon>Heliantheae</taxon>
        <taxon>Ambrosia</taxon>
    </lineage>
</organism>
<dbReference type="Pfam" id="PF00035">
    <property type="entry name" value="dsrm"/>
    <property type="match status" value="1"/>
</dbReference>
<dbReference type="SUPFAM" id="SSF54768">
    <property type="entry name" value="dsRNA-binding domain-like"/>
    <property type="match status" value="1"/>
</dbReference>
<keyword evidence="5" id="KW-0255">Endonuclease</keyword>
<dbReference type="AlphaFoldDB" id="A0AAD5G216"/>
<dbReference type="SUPFAM" id="SSF69065">
    <property type="entry name" value="RNase III domain-like"/>
    <property type="match status" value="1"/>
</dbReference>
<keyword evidence="3" id="KW-0540">Nuclease</keyword>
<dbReference type="FunFam" id="1.10.1520.10:FF:000004">
    <property type="entry name" value="Endoribonuclease dicer-like 1"/>
    <property type="match status" value="1"/>
</dbReference>
<dbReference type="GO" id="GO:0005634">
    <property type="term" value="C:nucleus"/>
    <property type="evidence" value="ECO:0007669"/>
    <property type="project" value="TreeGrafter"/>
</dbReference>
<reference evidence="10" key="1">
    <citation type="submission" date="2022-06" db="EMBL/GenBank/DDBJ databases">
        <title>Uncovering the hologenomic basis of an extraordinary plant invasion.</title>
        <authorList>
            <person name="Bieker V.C."/>
            <person name="Martin M.D."/>
            <person name="Gilbert T."/>
            <person name="Hodgins K."/>
            <person name="Battlay P."/>
            <person name="Petersen B."/>
            <person name="Wilson J."/>
        </authorList>
    </citation>
    <scope>NUCLEOTIDE SEQUENCE</scope>
    <source>
        <strain evidence="10">AA19_3_7</strain>
        <tissue evidence="10">Leaf</tissue>
    </source>
</reference>
<dbReference type="InterPro" id="IPR000999">
    <property type="entry name" value="RNase_III_dom"/>
</dbReference>
<dbReference type="SMART" id="SM00535">
    <property type="entry name" value="RIBOc"/>
    <property type="match status" value="1"/>
</dbReference>
<dbReference type="Gene3D" id="1.10.1520.10">
    <property type="entry name" value="Ribonuclease III domain"/>
    <property type="match status" value="1"/>
</dbReference>
<gene>
    <name evidence="10" type="ORF">M8C21_004154</name>
</gene>
<keyword evidence="7" id="KW-0460">Magnesium</keyword>
<dbReference type="PANTHER" id="PTHR14950">
    <property type="entry name" value="DICER-RELATED"/>
    <property type="match status" value="1"/>
</dbReference>
<name>A0AAD5G216_AMBAR</name>
<evidence type="ECO:0000313" key="11">
    <source>
        <dbReference type="Proteomes" id="UP001206925"/>
    </source>
</evidence>